<dbReference type="CDD" id="cd06225">
    <property type="entry name" value="HAMP"/>
    <property type="match status" value="1"/>
</dbReference>
<accession>A0A0F4NLD5</accession>
<dbReference type="EMBL" id="JXXV01000018">
    <property type="protein sequence ID" value="KJY82861.1"/>
    <property type="molecule type" value="Genomic_DNA"/>
</dbReference>
<dbReference type="PROSITE" id="PS50192">
    <property type="entry name" value="T_SNARE"/>
    <property type="match status" value="1"/>
</dbReference>
<feature type="transmembrane region" description="Helical" evidence="6">
    <location>
        <begin position="12"/>
        <end position="31"/>
    </location>
</feature>
<keyword evidence="6" id="KW-1133">Transmembrane helix</keyword>
<dbReference type="Pfam" id="PF00672">
    <property type="entry name" value="HAMP"/>
    <property type="match status" value="1"/>
</dbReference>
<dbReference type="PANTHER" id="PTHR32089:SF33">
    <property type="entry name" value="TOXIN COREGULATED PILUS BIOSYNTHESIS PROTEIN I"/>
    <property type="match status" value="1"/>
</dbReference>
<feature type="transmembrane region" description="Helical" evidence="6">
    <location>
        <begin position="199"/>
        <end position="221"/>
    </location>
</feature>
<dbReference type="InterPro" id="IPR004089">
    <property type="entry name" value="MCPsignal_dom"/>
</dbReference>
<dbReference type="PATRIC" id="fig|579748.3.peg.2410"/>
<evidence type="ECO:0000313" key="11">
    <source>
        <dbReference type="Proteomes" id="UP000033673"/>
    </source>
</evidence>
<evidence type="ECO:0000256" key="3">
    <source>
        <dbReference type="ARBA" id="ARBA00023224"/>
    </source>
</evidence>
<dbReference type="PRINTS" id="PR00260">
    <property type="entry name" value="CHEMTRNSDUCR"/>
</dbReference>
<feature type="domain" description="HAMP" evidence="9">
    <location>
        <begin position="218"/>
        <end position="270"/>
    </location>
</feature>
<keyword evidence="6" id="KW-0812">Transmembrane</keyword>
<keyword evidence="11" id="KW-1185">Reference proteome</keyword>
<feature type="domain" description="Methyl-accepting transducer" evidence="7">
    <location>
        <begin position="275"/>
        <end position="511"/>
    </location>
</feature>
<dbReference type="Gene3D" id="6.10.340.10">
    <property type="match status" value="1"/>
</dbReference>
<gene>
    <name evidence="10" type="ORF">TW81_11675</name>
</gene>
<proteinExistence type="inferred from homology"/>
<evidence type="ECO:0000256" key="1">
    <source>
        <dbReference type="ARBA" id="ARBA00004429"/>
    </source>
</evidence>
<dbReference type="CDD" id="cd11386">
    <property type="entry name" value="MCP_signal"/>
    <property type="match status" value="1"/>
</dbReference>
<keyword evidence="2" id="KW-1003">Cell membrane</keyword>
<dbReference type="FunFam" id="1.10.287.950:FF:000001">
    <property type="entry name" value="Methyl-accepting chemotaxis sensory transducer"/>
    <property type="match status" value="1"/>
</dbReference>
<evidence type="ECO:0000256" key="4">
    <source>
        <dbReference type="ARBA" id="ARBA00029447"/>
    </source>
</evidence>
<dbReference type="GO" id="GO:0005886">
    <property type="term" value="C:plasma membrane"/>
    <property type="evidence" value="ECO:0007669"/>
    <property type="project" value="UniProtKB-SubCell"/>
</dbReference>
<dbReference type="SMART" id="SM00304">
    <property type="entry name" value="HAMP"/>
    <property type="match status" value="1"/>
</dbReference>
<keyword evidence="3 5" id="KW-0807">Transducer</keyword>
<dbReference type="Gene3D" id="1.10.287.950">
    <property type="entry name" value="Methyl-accepting chemotaxis protein"/>
    <property type="match status" value="1"/>
</dbReference>
<organism evidence="10 11">
    <name type="scientific">Vibrio galatheae</name>
    <dbReference type="NCBI Taxonomy" id="579748"/>
    <lineage>
        <taxon>Bacteria</taxon>
        <taxon>Pseudomonadati</taxon>
        <taxon>Pseudomonadota</taxon>
        <taxon>Gammaproteobacteria</taxon>
        <taxon>Vibrionales</taxon>
        <taxon>Vibrionaceae</taxon>
        <taxon>Vibrio</taxon>
    </lineage>
</organism>
<evidence type="ECO:0000259" key="7">
    <source>
        <dbReference type="PROSITE" id="PS50111"/>
    </source>
</evidence>
<sequence length="547" mass="59334">MRQLLNGLSIKLQVVVPVVFTLLLLIVGITFSTSSLKQAFSQVMVSTENVVEHKDELTKIIDNTYGMRIKAIYSLFRAEDVAQLHTTLLENQNDSLRRLDSLRTVPGLQREVAQMEQAIEGYVSYSVNTMIPLLKSKHQQSSISNDFQAEYDQASTIYRDKGKLMVNAIEVLSAKLNQLALEDVKQNEQVHSGVLTNSVLGLSIVLLCALAISWLLAGIIVNPITKLQKAMQELAQGNLKVSVTEEGNNEITALSRDFNSTVVQLKTTVDSLVRISVDVASASTELAAVMTQSSANSDQEKNEVEQVASAINQMEGTAAEVTQNANLADQASSNADKLARESLATFEQNTRDSEKMAHQLTQAATVVSSLKEQSEQIGKVIEVIQSISEQTNLLALNAAIEAARAGESGRGFAVVADEVRMLAARTQDSTKEIQTIIEELQQQSGSANDSMNSSLDMLSKNQQQAEKVSQALSDISGSISELTTLNAQVAVASEEQGQVTSDINKNLGNIYELVSQNVTGITQSAAASHELSNLAENQKQQLGFFKV</sequence>
<dbReference type="SUPFAM" id="SSF58104">
    <property type="entry name" value="Methyl-accepting chemotaxis protein (MCP) signaling domain"/>
    <property type="match status" value="1"/>
</dbReference>
<dbReference type="Proteomes" id="UP000033673">
    <property type="component" value="Unassembled WGS sequence"/>
</dbReference>
<dbReference type="Pfam" id="PF00015">
    <property type="entry name" value="MCPsignal"/>
    <property type="match status" value="1"/>
</dbReference>
<evidence type="ECO:0000256" key="5">
    <source>
        <dbReference type="PROSITE-ProRule" id="PRU00284"/>
    </source>
</evidence>
<evidence type="ECO:0000313" key="10">
    <source>
        <dbReference type="EMBL" id="KJY82861.1"/>
    </source>
</evidence>
<name>A0A0F4NLD5_9VIBR</name>
<evidence type="ECO:0000256" key="2">
    <source>
        <dbReference type="ARBA" id="ARBA00022519"/>
    </source>
</evidence>
<dbReference type="GO" id="GO:0006935">
    <property type="term" value="P:chemotaxis"/>
    <property type="evidence" value="ECO:0007669"/>
    <property type="project" value="InterPro"/>
</dbReference>
<keyword evidence="6" id="KW-0472">Membrane</keyword>
<keyword evidence="2" id="KW-0997">Cell inner membrane</keyword>
<evidence type="ECO:0000259" key="9">
    <source>
        <dbReference type="PROSITE" id="PS50885"/>
    </source>
</evidence>
<feature type="domain" description="T-SNARE coiled-coil homology" evidence="8">
    <location>
        <begin position="462"/>
        <end position="524"/>
    </location>
</feature>
<protein>
    <submittedName>
        <fullName evidence="10">Chemotaxis protein</fullName>
    </submittedName>
</protein>
<comment type="similarity">
    <text evidence="4">Belongs to the methyl-accepting chemotaxis (MCP) protein family.</text>
</comment>
<dbReference type="GO" id="GO:0007165">
    <property type="term" value="P:signal transduction"/>
    <property type="evidence" value="ECO:0007669"/>
    <property type="project" value="UniProtKB-KW"/>
</dbReference>
<dbReference type="PROSITE" id="PS50885">
    <property type="entry name" value="HAMP"/>
    <property type="match status" value="1"/>
</dbReference>
<dbReference type="OrthoDB" id="5593683at2"/>
<dbReference type="AlphaFoldDB" id="A0A0F4NLD5"/>
<reference evidence="10 11" key="1">
    <citation type="journal article" date="2015" name="BMC Genomics">
        <title>Genome mining reveals unlocked bioactive potential of marine Gram-negative bacteria.</title>
        <authorList>
            <person name="Machado H."/>
            <person name="Sonnenschein E.C."/>
            <person name="Melchiorsen J."/>
            <person name="Gram L."/>
        </authorList>
    </citation>
    <scope>NUCLEOTIDE SEQUENCE [LARGE SCALE GENOMIC DNA]</scope>
    <source>
        <strain evidence="10 11">S2757</strain>
    </source>
</reference>
<evidence type="ECO:0000256" key="6">
    <source>
        <dbReference type="SAM" id="Phobius"/>
    </source>
</evidence>
<evidence type="ECO:0000259" key="8">
    <source>
        <dbReference type="PROSITE" id="PS50192"/>
    </source>
</evidence>
<dbReference type="InterPro" id="IPR004090">
    <property type="entry name" value="Chemotax_Me-accpt_rcpt"/>
</dbReference>
<dbReference type="InterPro" id="IPR003660">
    <property type="entry name" value="HAMP_dom"/>
</dbReference>
<dbReference type="STRING" id="579748.TW81_11675"/>
<dbReference type="InterPro" id="IPR000727">
    <property type="entry name" value="T_SNARE_dom"/>
</dbReference>
<dbReference type="GO" id="GO:0004888">
    <property type="term" value="F:transmembrane signaling receptor activity"/>
    <property type="evidence" value="ECO:0007669"/>
    <property type="project" value="InterPro"/>
</dbReference>
<dbReference type="RefSeq" id="WP_045955886.1">
    <property type="nucleotide sequence ID" value="NZ_JXXV01000018.1"/>
</dbReference>
<comment type="subcellular location">
    <subcellularLocation>
        <location evidence="1">Cell inner membrane</location>
        <topology evidence="1">Multi-pass membrane protein</topology>
    </subcellularLocation>
</comment>
<comment type="caution">
    <text evidence="10">The sequence shown here is derived from an EMBL/GenBank/DDBJ whole genome shotgun (WGS) entry which is preliminary data.</text>
</comment>
<dbReference type="SMART" id="SM00283">
    <property type="entry name" value="MA"/>
    <property type="match status" value="1"/>
</dbReference>
<dbReference type="PANTHER" id="PTHR32089">
    <property type="entry name" value="METHYL-ACCEPTING CHEMOTAXIS PROTEIN MCPB"/>
    <property type="match status" value="1"/>
</dbReference>
<dbReference type="PROSITE" id="PS50111">
    <property type="entry name" value="CHEMOTAXIS_TRANSDUC_2"/>
    <property type="match status" value="1"/>
</dbReference>